<sequence>MEGQVLQAELMLQARLRGMNLARGRFVAVGHTVPEDVARYMLLQELGQRQRHEREKREGQPQPATTTNNGKTTTETSKQCAICIETYTNAEDAFPFPPVLRSCSARHDMDVCVICLCTHIKSQLESRGSAACEDIRCPNLDCDHVYTYKQVKLLADRETFARYDQQCLNINLAKQPNFRRCLRGRCTNGQIYDDIDPDSPFGNRIFCSECGFVMCFKHHSPWHQDLTCDEYDLQRKDDSQETERWLAENTKPCPNCNIPIEKGKGCFHMTCQFCRFEFCWECLADWRLARSGRGGHREGCFFSTNAAFAPMAMHGRTIVEAQRNRERENRLGEQLGPINDNIQSQIWTNDEGYHFTRTREEVERGAIENCEFCSDIVQNDRVYEKKSSPGRENESTSQGDHENGADESDDGSSRSDGQSSEEESLSAESDDGPDYRAMFSGPRASWFPPMKERLEFRIKFHSEDKDLAVYYSDGRLIGRRWRLHTTPGQFPPLPSELLLILSADNPASKLIHAQATLAEFGSDETFRAVRQWLVDCIENHPKCPGNAPKELPTRLIMVSPLGVDVSARLCETLSQTGQYCALSYCWGGDQVHKTTREKYAKYLRELPYEELPQTIQDAFQVARSIGVRYIWIDSLCIVQDDKEDVAREMAKMFQIYFNSYFTISAASAQTCRSGFLKRLPVNETGLFFLPIHMDKNTMGSVLLSREGPYWVMIGAYPQPINDRAWTLQEAMLTPRLLIFTSMDVIWKCQAGFKPDTAEHPRAAHEIHIEYPYGPPNESRWFPALVDCGYNFISIGRNEGRSSRSGDGLEVLQQQWCLLVENYTKRNLTVATDKLPGISAIARLMAPKLNSNYLAGLWRRNLVFDLMWSTLRYPRSEACKSGSPSWSWASVQGTIEYVGRRLVVSAAEVISCNVDLTYSEDPYGAVTGGVLEIRGHLTQ</sequence>
<dbReference type="InterPro" id="IPR002867">
    <property type="entry name" value="IBR_dom"/>
</dbReference>
<dbReference type="EMBL" id="NIZV01000003">
    <property type="protein sequence ID" value="RSM20654.1"/>
    <property type="molecule type" value="Genomic_DNA"/>
</dbReference>
<keyword evidence="6" id="KW-0862">Zinc</keyword>
<dbReference type="GO" id="GO:0016740">
    <property type="term" value="F:transferase activity"/>
    <property type="evidence" value="ECO:0007669"/>
    <property type="project" value="UniProtKB-KW"/>
</dbReference>
<dbReference type="PANTHER" id="PTHR33112">
    <property type="entry name" value="DOMAIN PROTEIN, PUTATIVE-RELATED"/>
    <property type="match status" value="1"/>
</dbReference>
<dbReference type="AlphaFoldDB" id="A0A428V271"/>
<accession>A0A428V271</accession>
<feature type="region of interest" description="Disordered" evidence="7">
    <location>
        <begin position="383"/>
        <end position="442"/>
    </location>
</feature>
<organism evidence="9 10">
    <name type="scientific">Fusarium ambrosium</name>
    <dbReference type="NCBI Taxonomy" id="131363"/>
    <lineage>
        <taxon>Eukaryota</taxon>
        <taxon>Fungi</taxon>
        <taxon>Dikarya</taxon>
        <taxon>Ascomycota</taxon>
        <taxon>Pezizomycotina</taxon>
        <taxon>Sordariomycetes</taxon>
        <taxon>Hypocreomycetidae</taxon>
        <taxon>Hypocreales</taxon>
        <taxon>Nectriaceae</taxon>
        <taxon>Fusarium</taxon>
        <taxon>Fusarium solani species complex</taxon>
    </lineage>
</organism>
<reference evidence="9 10" key="1">
    <citation type="submission" date="2017-06" db="EMBL/GenBank/DDBJ databases">
        <title>Cmopartive genomic analysis of Ambrosia Fusariam Clade fungi.</title>
        <authorList>
            <person name="Stajich J.E."/>
            <person name="Carrillo J."/>
            <person name="Kijimoto T."/>
            <person name="Eskalen A."/>
            <person name="O'Donnell K."/>
            <person name="Kasson M."/>
        </authorList>
    </citation>
    <scope>NUCLEOTIDE SEQUENCE [LARGE SCALE GENOMIC DNA]</scope>
    <source>
        <strain evidence="9 10">NRRL 20438</strain>
    </source>
</reference>
<dbReference type="Gene3D" id="1.20.120.1750">
    <property type="match status" value="1"/>
</dbReference>
<feature type="region of interest" description="Disordered" evidence="7">
    <location>
        <begin position="49"/>
        <end position="73"/>
    </location>
</feature>
<dbReference type="SUPFAM" id="SSF57850">
    <property type="entry name" value="RING/U-box"/>
    <property type="match status" value="2"/>
</dbReference>
<keyword evidence="10" id="KW-1185">Reference proteome</keyword>
<dbReference type="InterPro" id="IPR044066">
    <property type="entry name" value="TRIAD_supradom"/>
</dbReference>
<keyword evidence="4" id="KW-0863">Zinc-finger</keyword>
<feature type="compositionally biased region" description="Basic and acidic residues" evidence="7">
    <location>
        <begin position="49"/>
        <end position="59"/>
    </location>
</feature>
<dbReference type="Pfam" id="PF01485">
    <property type="entry name" value="IBR"/>
    <property type="match status" value="1"/>
</dbReference>
<evidence type="ECO:0000256" key="7">
    <source>
        <dbReference type="SAM" id="MobiDB-lite"/>
    </source>
</evidence>
<dbReference type="Pfam" id="PF06985">
    <property type="entry name" value="HET"/>
    <property type="match status" value="1"/>
</dbReference>
<keyword evidence="1" id="KW-0808">Transferase</keyword>
<dbReference type="Proteomes" id="UP000288429">
    <property type="component" value="Unassembled WGS sequence"/>
</dbReference>
<feature type="compositionally biased region" description="Basic and acidic residues" evidence="7">
    <location>
        <begin position="383"/>
        <end position="404"/>
    </location>
</feature>
<evidence type="ECO:0000256" key="6">
    <source>
        <dbReference type="ARBA" id="ARBA00022833"/>
    </source>
</evidence>
<name>A0A428V271_9HYPO</name>
<keyword evidence="5" id="KW-0833">Ubl conjugation pathway</keyword>
<evidence type="ECO:0000313" key="10">
    <source>
        <dbReference type="Proteomes" id="UP000288429"/>
    </source>
</evidence>
<dbReference type="InterPro" id="IPR010730">
    <property type="entry name" value="HET"/>
</dbReference>
<evidence type="ECO:0000256" key="1">
    <source>
        <dbReference type="ARBA" id="ARBA00022679"/>
    </source>
</evidence>
<evidence type="ECO:0000256" key="2">
    <source>
        <dbReference type="ARBA" id="ARBA00022723"/>
    </source>
</evidence>
<feature type="compositionally biased region" description="Acidic residues" evidence="7">
    <location>
        <begin position="419"/>
        <end position="432"/>
    </location>
</feature>
<proteinExistence type="predicted"/>
<dbReference type="GO" id="GO:0008270">
    <property type="term" value="F:zinc ion binding"/>
    <property type="evidence" value="ECO:0007669"/>
    <property type="project" value="UniProtKB-KW"/>
</dbReference>
<keyword evidence="2" id="KW-0479">Metal-binding</keyword>
<evidence type="ECO:0000259" key="8">
    <source>
        <dbReference type="PROSITE" id="PS51873"/>
    </source>
</evidence>
<dbReference type="PANTHER" id="PTHR33112:SF16">
    <property type="entry name" value="HETEROKARYON INCOMPATIBILITY DOMAIN-CONTAINING PROTEIN"/>
    <property type="match status" value="1"/>
</dbReference>
<evidence type="ECO:0000313" key="9">
    <source>
        <dbReference type="EMBL" id="RSM20654.1"/>
    </source>
</evidence>
<comment type="caution">
    <text evidence="9">The sequence shown here is derived from an EMBL/GenBank/DDBJ whole genome shotgun (WGS) entry which is preliminary data.</text>
</comment>
<protein>
    <recommendedName>
        <fullName evidence="8">RING-type domain-containing protein</fullName>
    </recommendedName>
</protein>
<dbReference type="PROSITE" id="PS51873">
    <property type="entry name" value="TRIAD"/>
    <property type="match status" value="1"/>
</dbReference>
<gene>
    <name evidence="9" type="ORF">CDV31_000340</name>
</gene>
<evidence type="ECO:0000256" key="3">
    <source>
        <dbReference type="ARBA" id="ARBA00022737"/>
    </source>
</evidence>
<dbReference type="Pfam" id="PF22191">
    <property type="entry name" value="IBR_1"/>
    <property type="match status" value="1"/>
</dbReference>
<keyword evidence="3" id="KW-0677">Repeat</keyword>
<feature type="domain" description="RING-type" evidence="8">
    <location>
        <begin position="76"/>
        <end position="304"/>
    </location>
</feature>
<dbReference type="SMART" id="SM00647">
    <property type="entry name" value="IBR"/>
    <property type="match status" value="2"/>
</dbReference>
<dbReference type="CDD" id="cd20335">
    <property type="entry name" value="BRcat_RBR"/>
    <property type="match status" value="1"/>
</dbReference>
<evidence type="ECO:0000256" key="4">
    <source>
        <dbReference type="ARBA" id="ARBA00022771"/>
    </source>
</evidence>
<evidence type="ECO:0000256" key="5">
    <source>
        <dbReference type="ARBA" id="ARBA00022786"/>
    </source>
</evidence>